<keyword evidence="2" id="KW-1185">Reference proteome</keyword>
<evidence type="ECO:0000313" key="2">
    <source>
        <dbReference type="Proteomes" id="UP000030655"/>
    </source>
</evidence>
<gene>
    <name evidence="1" type="ORF">H312_00536</name>
</gene>
<accession>A0A059F515</accession>
<evidence type="ECO:0000313" key="1">
    <source>
        <dbReference type="EMBL" id="KCZ82054.1"/>
    </source>
</evidence>
<name>A0A059F515_9MICR</name>
<reference evidence="1 2" key="2">
    <citation type="submission" date="2014-03" db="EMBL/GenBank/DDBJ databases">
        <title>The Genome Sequence of Anncaliia algerae insect isolate PRA339.</title>
        <authorList>
            <consortium name="The Broad Institute Genome Sequencing Platform"/>
            <consortium name="The Broad Institute Genome Sequencing Center for Infectious Disease"/>
            <person name="Cuomo C."/>
            <person name="Becnel J."/>
            <person name="Sanscrainte N."/>
            <person name="Walker B."/>
            <person name="Young S.K."/>
            <person name="Zeng Q."/>
            <person name="Gargeya S."/>
            <person name="Fitzgerald M."/>
            <person name="Haas B."/>
            <person name="Abouelleil A."/>
            <person name="Alvarado L."/>
            <person name="Arachchi H.M."/>
            <person name="Berlin A.M."/>
            <person name="Chapman S.B."/>
            <person name="Dewar J."/>
            <person name="Goldberg J."/>
            <person name="Griggs A."/>
            <person name="Gujja S."/>
            <person name="Hansen M."/>
            <person name="Howarth C."/>
            <person name="Imamovic A."/>
            <person name="Larimer J."/>
            <person name="McCowan C."/>
            <person name="Murphy C."/>
            <person name="Neiman D."/>
            <person name="Pearson M."/>
            <person name="Priest M."/>
            <person name="Roberts A."/>
            <person name="Saif S."/>
            <person name="Shea T."/>
            <person name="Sisk P."/>
            <person name="Sykes S."/>
            <person name="Wortman J."/>
            <person name="Nusbaum C."/>
            <person name="Birren B."/>
        </authorList>
    </citation>
    <scope>NUCLEOTIDE SEQUENCE [LARGE SCALE GENOMIC DNA]</scope>
    <source>
        <strain evidence="1 2">PRA339</strain>
    </source>
</reference>
<sequence length="141" mass="16882">MNSIRNQNENDNMLNELLENRIIQCNKCGHDYKIIIKNKNTYKRCQFKLCIKEESFFKNSHLYNKHLNIYQILHILKLRFSKMPVSSIAELTIISQKTISCYLKRALKHIETTYLETLEMIRGPCINVELDKSNFSRIKYY</sequence>
<dbReference type="HOGENOM" id="CLU_044348_2_0_1"/>
<protein>
    <submittedName>
        <fullName evidence="1">Uncharacterized protein</fullName>
    </submittedName>
</protein>
<dbReference type="VEuPathDB" id="MicrosporidiaDB:H312_00536"/>
<proteinExistence type="predicted"/>
<dbReference type="EMBL" id="KK365133">
    <property type="protein sequence ID" value="KCZ82054.1"/>
    <property type="molecule type" value="Genomic_DNA"/>
</dbReference>
<organism evidence="1 2">
    <name type="scientific">Anncaliia algerae PRA339</name>
    <dbReference type="NCBI Taxonomy" id="1288291"/>
    <lineage>
        <taxon>Eukaryota</taxon>
        <taxon>Fungi</taxon>
        <taxon>Fungi incertae sedis</taxon>
        <taxon>Microsporidia</taxon>
        <taxon>Tubulinosematoidea</taxon>
        <taxon>Tubulinosematidae</taxon>
        <taxon>Anncaliia</taxon>
    </lineage>
</organism>
<dbReference type="AlphaFoldDB" id="A0A059F515"/>
<dbReference type="Proteomes" id="UP000030655">
    <property type="component" value="Unassembled WGS sequence"/>
</dbReference>
<reference evidence="2" key="1">
    <citation type="submission" date="2013-02" db="EMBL/GenBank/DDBJ databases">
        <authorList>
            <consortium name="The Broad Institute Genome Sequencing Platform"/>
            <person name="Cuomo C."/>
            <person name="Becnel J."/>
            <person name="Sanscrainte N."/>
            <person name="Walker B."/>
            <person name="Young S.K."/>
            <person name="Zeng Q."/>
            <person name="Gargeya S."/>
            <person name="Fitzgerald M."/>
            <person name="Haas B."/>
            <person name="Abouelleil A."/>
            <person name="Alvarado L."/>
            <person name="Arachchi H.M."/>
            <person name="Berlin A.M."/>
            <person name="Chapman S.B."/>
            <person name="Dewar J."/>
            <person name="Goldberg J."/>
            <person name="Griggs A."/>
            <person name="Gujja S."/>
            <person name="Hansen M."/>
            <person name="Howarth C."/>
            <person name="Imamovic A."/>
            <person name="Larimer J."/>
            <person name="McCowan C."/>
            <person name="Murphy C."/>
            <person name="Neiman D."/>
            <person name="Pearson M."/>
            <person name="Priest M."/>
            <person name="Roberts A."/>
            <person name="Saif S."/>
            <person name="Shea T."/>
            <person name="Sisk P."/>
            <person name="Sykes S."/>
            <person name="Wortman J."/>
            <person name="Nusbaum C."/>
            <person name="Birren B."/>
        </authorList>
    </citation>
    <scope>NUCLEOTIDE SEQUENCE [LARGE SCALE GENOMIC DNA]</scope>
    <source>
        <strain evidence="2">PRA339</strain>
    </source>
</reference>